<reference evidence="5 7" key="2">
    <citation type="journal article" date="2019" name="Emerg. Microbes Infect.">
        <title>Comprehensive subspecies identification of 175 nontuberculous mycobacteria species based on 7547 genomic profiles.</title>
        <authorList>
            <person name="Matsumoto Y."/>
            <person name="Kinjo T."/>
            <person name="Motooka D."/>
            <person name="Nabeya D."/>
            <person name="Jung N."/>
            <person name="Uechi K."/>
            <person name="Horii T."/>
            <person name="Iida T."/>
            <person name="Fujita J."/>
            <person name="Nakamura S."/>
        </authorList>
    </citation>
    <scope>NUCLEOTIDE SEQUENCE [LARGE SCALE GENOMIC DNA]</scope>
    <source>
        <strain evidence="5 7">JCM 17324</strain>
    </source>
</reference>
<dbReference type="EMBL" id="CP023147">
    <property type="protein sequence ID" value="ASW89856.1"/>
    <property type="molecule type" value="Genomic_DNA"/>
</dbReference>
<dbReference type="InterPro" id="IPR050109">
    <property type="entry name" value="HTH-type_TetR-like_transc_reg"/>
</dbReference>
<keyword evidence="1 2" id="KW-0238">DNA-binding</keyword>
<dbReference type="Gene3D" id="1.10.357.10">
    <property type="entry name" value="Tetracycline Repressor, domain 2"/>
    <property type="match status" value="1"/>
</dbReference>
<organism evidence="4 6">
    <name type="scientific">Mycobacterium marseillense</name>
    <dbReference type="NCBI Taxonomy" id="701042"/>
    <lineage>
        <taxon>Bacteria</taxon>
        <taxon>Bacillati</taxon>
        <taxon>Actinomycetota</taxon>
        <taxon>Actinomycetes</taxon>
        <taxon>Mycobacteriales</taxon>
        <taxon>Mycobacteriaceae</taxon>
        <taxon>Mycobacterium</taxon>
        <taxon>Mycobacterium avium complex (MAC)</taxon>
    </lineage>
</organism>
<evidence type="ECO:0000256" key="2">
    <source>
        <dbReference type="PROSITE-ProRule" id="PRU00335"/>
    </source>
</evidence>
<dbReference type="InterPro" id="IPR001647">
    <property type="entry name" value="HTH_TetR"/>
</dbReference>
<dbReference type="Proteomes" id="UP000216246">
    <property type="component" value="Chromosome"/>
</dbReference>
<dbReference type="Pfam" id="PF00440">
    <property type="entry name" value="TetR_N"/>
    <property type="match status" value="1"/>
</dbReference>
<reference evidence="5" key="3">
    <citation type="submission" date="2020-02" db="EMBL/GenBank/DDBJ databases">
        <authorList>
            <person name="Matsumoto Y."/>
            <person name="Kinjo T."/>
            <person name="Motooka D."/>
            <person name="Nabeya D."/>
            <person name="Jung N."/>
            <person name="Uechi K."/>
            <person name="Horii T."/>
            <person name="Iida T."/>
            <person name="Fujita J."/>
            <person name="Nakamura S."/>
        </authorList>
    </citation>
    <scope>NUCLEOTIDE SEQUENCE</scope>
    <source>
        <strain evidence="5">JCM 17324</strain>
    </source>
</reference>
<evidence type="ECO:0000313" key="4">
    <source>
        <dbReference type="EMBL" id="ASW89856.1"/>
    </source>
</evidence>
<dbReference type="SUPFAM" id="SSF46689">
    <property type="entry name" value="Homeodomain-like"/>
    <property type="match status" value="1"/>
</dbReference>
<proteinExistence type="predicted"/>
<gene>
    <name evidence="4" type="ORF">CKJ54_08160</name>
    <name evidence="5" type="ORF">MMARJ_01110</name>
</gene>
<feature type="domain" description="HTH tetR-type" evidence="3">
    <location>
        <begin position="7"/>
        <end position="67"/>
    </location>
</feature>
<feature type="DNA-binding region" description="H-T-H motif" evidence="2">
    <location>
        <begin position="30"/>
        <end position="49"/>
    </location>
</feature>
<dbReference type="GO" id="GO:0003700">
    <property type="term" value="F:DNA-binding transcription factor activity"/>
    <property type="evidence" value="ECO:0007669"/>
    <property type="project" value="TreeGrafter"/>
</dbReference>
<evidence type="ECO:0000313" key="5">
    <source>
        <dbReference type="EMBL" id="BBY09371.1"/>
    </source>
</evidence>
<reference evidence="4 6" key="1">
    <citation type="submission" date="2017-08" db="EMBL/GenBank/DDBJ databases">
        <title>Phylogentic analysis of Mycobacterium avium complex whole genomes.</title>
        <authorList>
            <person name="Caverly L.J."/>
            <person name="Spilker T."/>
            <person name="LiPuma J."/>
        </authorList>
    </citation>
    <scope>NUCLEOTIDE SEQUENCE [LARGE SCALE GENOMIC DNA]</scope>
    <source>
        <strain evidence="4 6">FLAC0026</strain>
    </source>
</reference>
<dbReference type="PROSITE" id="PS50977">
    <property type="entry name" value="HTH_TETR_2"/>
    <property type="match status" value="1"/>
</dbReference>
<dbReference type="InterPro" id="IPR009057">
    <property type="entry name" value="Homeodomain-like_sf"/>
</dbReference>
<evidence type="ECO:0000313" key="7">
    <source>
        <dbReference type="Proteomes" id="UP000466831"/>
    </source>
</evidence>
<dbReference type="RefSeq" id="WP_067171662.1">
    <property type="nucleotide sequence ID" value="NZ_AP022584.1"/>
</dbReference>
<evidence type="ECO:0000313" key="6">
    <source>
        <dbReference type="Proteomes" id="UP000216246"/>
    </source>
</evidence>
<evidence type="ECO:0000256" key="1">
    <source>
        <dbReference type="ARBA" id="ARBA00023125"/>
    </source>
</evidence>
<keyword evidence="7" id="KW-1185">Reference proteome</keyword>
<dbReference type="PANTHER" id="PTHR30055">
    <property type="entry name" value="HTH-TYPE TRANSCRIPTIONAL REGULATOR RUTR"/>
    <property type="match status" value="1"/>
</dbReference>
<name>A0AAC9VU37_9MYCO</name>
<dbReference type="PANTHER" id="PTHR30055:SF226">
    <property type="entry name" value="HTH-TYPE TRANSCRIPTIONAL REGULATOR PKSA"/>
    <property type="match status" value="1"/>
</dbReference>
<sequence>MTHATAVDTREVLISAAFACFRTHGLRKTTIVDIARVADVSRSTFYEYFRDKETIVEACAEAASQGFYRRLAKAIDRHGGSTLEEKLVRAGVFVTQARRVVEPESYFDQDEVSLMLTKNASTLLRECSEFLAPYVSAARLTGEVRSDLDVRSATEWFARMLFSLFTTPSPYLDMSDDTAVAAFVRAYVVRGFLNAGRRGAMRVNLAAAGDST</sequence>
<dbReference type="EMBL" id="AP022584">
    <property type="protein sequence ID" value="BBY09371.1"/>
    <property type="molecule type" value="Genomic_DNA"/>
</dbReference>
<dbReference type="KEGG" id="mmal:CKJ54_08160"/>
<evidence type="ECO:0000259" key="3">
    <source>
        <dbReference type="PROSITE" id="PS50977"/>
    </source>
</evidence>
<dbReference type="PRINTS" id="PR00455">
    <property type="entry name" value="HTHTETR"/>
</dbReference>
<dbReference type="Proteomes" id="UP000466831">
    <property type="component" value="Chromosome"/>
</dbReference>
<dbReference type="AlphaFoldDB" id="A0AAC9VU37"/>
<protein>
    <submittedName>
        <fullName evidence="4">TetR/AcrR family transcriptional regulator</fullName>
    </submittedName>
</protein>
<accession>A0AAC9VU37</accession>
<dbReference type="GO" id="GO:0000976">
    <property type="term" value="F:transcription cis-regulatory region binding"/>
    <property type="evidence" value="ECO:0007669"/>
    <property type="project" value="TreeGrafter"/>
</dbReference>